<dbReference type="PANTHER" id="PTHR32309:SF31">
    <property type="entry name" value="CAPSULAR EXOPOLYSACCHARIDE FAMILY"/>
    <property type="match status" value="1"/>
</dbReference>
<dbReference type="InterPro" id="IPR027417">
    <property type="entry name" value="P-loop_NTPase"/>
</dbReference>
<evidence type="ECO:0000256" key="3">
    <source>
        <dbReference type="SAM" id="Phobius"/>
    </source>
</evidence>
<feature type="region of interest" description="Disordered" evidence="2">
    <location>
        <begin position="13"/>
        <end position="36"/>
    </location>
</feature>
<name>A0A372IRJ2_9BACT</name>
<dbReference type="Pfam" id="PF06564">
    <property type="entry name" value="CBP_BcsQ"/>
    <property type="match status" value="1"/>
</dbReference>
<keyword evidence="3" id="KW-0472">Membrane</keyword>
<dbReference type="EMBL" id="QVQT01000002">
    <property type="protein sequence ID" value="RFU17391.1"/>
    <property type="molecule type" value="Genomic_DNA"/>
</dbReference>
<protein>
    <submittedName>
        <fullName evidence="4">Uncharacterized protein</fullName>
    </submittedName>
</protein>
<evidence type="ECO:0000313" key="4">
    <source>
        <dbReference type="EMBL" id="RFU17391.1"/>
    </source>
</evidence>
<accession>A0A372IRJ2</accession>
<proteinExistence type="predicted"/>
<dbReference type="InterPro" id="IPR017746">
    <property type="entry name" value="Cellulose_synthase_operon_BcsQ"/>
</dbReference>
<keyword evidence="3" id="KW-0812">Transmembrane</keyword>
<feature type="coiled-coil region" evidence="1">
    <location>
        <begin position="392"/>
        <end position="419"/>
    </location>
</feature>
<dbReference type="PANTHER" id="PTHR32309">
    <property type="entry name" value="TYROSINE-PROTEIN KINASE"/>
    <property type="match status" value="1"/>
</dbReference>
<keyword evidence="3" id="KW-1133">Transmembrane helix</keyword>
<evidence type="ECO:0000313" key="5">
    <source>
        <dbReference type="Proteomes" id="UP000264702"/>
    </source>
</evidence>
<dbReference type="AlphaFoldDB" id="A0A372IRJ2"/>
<evidence type="ECO:0000256" key="1">
    <source>
        <dbReference type="SAM" id="Coils"/>
    </source>
</evidence>
<keyword evidence="1" id="KW-0175">Coiled coil</keyword>
<gene>
    <name evidence="4" type="ORF">D0Y96_04305</name>
</gene>
<dbReference type="Proteomes" id="UP000264702">
    <property type="component" value="Unassembled WGS sequence"/>
</dbReference>
<feature type="compositionally biased region" description="Polar residues" evidence="2">
    <location>
        <begin position="13"/>
        <end position="28"/>
    </location>
</feature>
<keyword evidence="5" id="KW-1185">Reference proteome</keyword>
<dbReference type="InterPro" id="IPR050445">
    <property type="entry name" value="Bact_polysacc_biosynth/exp"/>
</dbReference>
<comment type="caution">
    <text evidence="4">The sequence shown here is derived from an EMBL/GenBank/DDBJ whole genome shotgun (WGS) entry which is preliminary data.</text>
</comment>
<dbReference type="Gene3D" id="3.40.50.300">
    <property type="entry name" value="P-loop containing nucleotide triphosphate hydrolases"/>
    <property type="match status" value="1"/>
</dbReference>
<sequence length="752" mass="81590">MAQGNDRMYITQFNPNDARSTQSPTTPHQPLRPPSKGSALKINILRSLRLHAVTAILVTVVVLGLGLAVLLRHGLMYSSTSTIYVSPTFPKTLTEDHETEYPYDSYVAQQVHSITRYDVIADALHHLPPGVWQKPGEVEQSAVQRLQETLEIKRIGITYQVGIELTAMRPDHLADIVNAVTQSYLTKAKEEEFYGRDERLATLRDTRDELQKELDAKLQEQAAITRQLGVAVIGASTPANPFDEQLNKLRTDLETAHEQRIDAEAQLTTLQAGDPSSPNSALSAEADSIIASDPQLTALKSALGQKRSSLMEQLAGLTPNNPLRLQTEADLAQIDKGLKDMQTDLRRKAAIQLQEKLHTNVNRAATIESQLQNQLGKYTSAANTAAPRFQRADELKADIDRLQARYAQVDNRIDDLEIESTSPGSVHLFSPALPPLGPEPSKSKKLIPLLIPIALVMGVLSAIAFDFFDPHVYTAADVEAVLGFAPIGSLLDDRDVTQLVFDECILRLAAGVDHATRVAGVRTFVITGTGSRAGTTLIVENLGSTLARLGRKTITIDASGNSNPVAYVTVGMNDNNAASGTGDGIPSTSTALNLQPETVFSQSLPARLTPLSSFVARAFQDLTNEYDIVLIDTPPLLSSAETEYLSRCADVTILVAEAGKTTKSKLTRAARLLERLDVSGAAAVINKVRLVRAEDTLKHDLQEFEKRTNETNLRWKPGSRQAAAAAAAGGFPFARTSEKQAAEEPISFAGKG</sequence>
<feature type="transmembrane region" description="Helical" evidence="3">
    <location>
        <begin position="50"/>
        <end position="71"/>
    </location>
</feature>
<reference evidence="4 5" key="1">
    <citation type="submission" date="2018-08" db="EMBL/GenBank/DDBJ databases">
        <title>Acidipila sp. 4G-K13, an acidobacterium isolated from forest soil.</title>
        <authorList>
            <person name="Gao Z.-H."/>
            <person name="Qiu L.-H."/>
        </authorList>
    </citation>
    <scope>NUCLEOTIDE SEQUENCE [LARGE SCALE GENOMIC DNA]</scope>
    <source>
        <strain evidence="4 5">4G-K13</strain>
    </source>
</reference>
<evidence type="ECO:0000256" key="2">
    <source>
        <dbReference type="SAM" id="MobiDB-lite"/>
    </source>
</evidence>
<organism evidence="4 5">
    <name type="scientific">Paracidobacterium acidisoli</name>
    <dbReference type="NCBI Taxonomy" id="2303751"/>
    <lineage>
        <taxon>Bacteria</taxon>
        <taxon>Pseudomonadati</taxon>
        <taxon>Acidobacteriota</taxon>
        <taxon>Terriglobia</taxon>
        <taxon>Terriglobales</taxon>
        <taxon>Acidobacteriaceae</taxon>
        <taxon>Paracidobacterium</taxon>
    </lineage>
</organism>
<feature type="coiled-coil region" evidence="1">
    <location>
        <begin position="200"/>
        <end position="266"/>
    </location>
</feature>
<dbReference type="SUPFAM" id="SSF52540">
    <property type="entry name" value="P-loop containing nucleoside triphosphate hydrolases"/>
    <property type="match status" value="1"/>
</dbReference>